<keyword evidence="3" id="KW-1277">Toxin-antitoxin system</keyword>
<keyword evidence="5" id="KW-0175">Coiled coil</keyword>
<organism evidence="6 7">
    <name type="scientific">Zhongshania marina</name>
    <dbReference type="NCBI Taxonomy" id="2304603"/>
    <lineage>
        <taxon>Bacteria</taxon>
        <taxon>Pseudomonadati</taxon>
        <taxon>Pseudomonadota</taxon>
        <taxon>Gammaproteobacteria</taxon>
        <taxon>Cellvibrionales</taxon>
        <taxon>Spongiibacteraceae</taxon>
        <taxon>Zhongshania</taxon>
    </lineage>
</organism>
<evidence type="ECO:0000313" key="7">
    <source>
        <dbReference type="Proteomes" id="UP000237222"/>
    </source>
</evidence>
<feature type="coiled-coil region" evidence="5">
    <location>
        <begin position="33"/>
        <end position="60"/>
    </location>
</feature>
<dbReference type="Proteomes" id="UP000237222">
    <property type="component" value="Unassembled WGS sequence"/>
</dbReference>
<protein>
    <recommendedName>
        <fullName evidence="2">Antitoxin ParD</fullName>
    </recommendedName>
</protein>
<name>A0A2S4HH00_9GAMM</name>
<dbReference type="RefSeq" id="WP_103683875.1">
    <property type="nucleotide sequence ID" value="NZ_PQGG01000018.1"/>
</dbReference>
<comment type="caution">
    <text evidence="6">The sequence shown here is derived from an EMBL/GenBank/DDBJ whole genome shotgun (WGS) entry which is preliminary data.</text>
</comment>
<evidence type="ECO:0000256" key="4">
    <source>
        <dbReference type="ARBA" id="ARBA00037106"/>
    </source>
</evidence>
<evidence type="ECO:0000256" key="1">
    <source>
        <dbReference type="ARBA" id="ARBA00008580"/>
    </source>
</evidence>
<dbReference type="Pfam" id="PF03693">
    <property type="entry name" value="ParD_antitoxin"/>
    <property type="match status" value="1"/>
</dbReference>
<dbReference type="EMBL" id="PQGG01000018">
    <property type="protein sequence ID" value="POP53268.1"/>
    <property type="molecule type" value="Genomic_DNA"/>
</dbReference>
<gene>
    <name evidence="6" type="ORF">C0068_07500</name>
</gene>
<dbReference type="InterPro" id="IPR010985">
    <property type="entry name" value="Ribbon_hlx_hlx"/>
</dbReference>
<dbReference type="AlphaFoldDB" id="A0A2S4HH00"/>
<dbReference type="SUPFAM" id="SSF47598">
    <property type="entry name" value="Ribbon-helix-helix"/>
    <property type="match status" value="1"/>
</dbReference>
<reference evidence="6" key="1">
    <citation type="submission" date="2018-01" db="EMBL/GenBank/DDBJ databases">
        <authorList>
            <person name="Yu X.-D."/>
        </authorList>
    </citation>
    <scope>NUCLEOTIDE SEQUENCE</scope>
    <source>
        <strain evidence="6">ZX-21</strain>
    </source>
</reference>
<comment type="function">
    <text evidence="4">Antitoxin component of a type II toxin-antitoxin (TA) system. Neutralizes the effect of toxin ParE.</text>
</comment>
<dbReference type="InterPro" id="IPR038296">
    <property type="entry name" value="ParD_sf"/>
</dbReference>
<dbReference type="PANTHER" id="PTHR36582:SF2">
    <property type="entry name" value="ANTITOXIN PARD"/>
    <property type="match status" value="1"/>
</dbReference>
<evidence type="ECO:0000256" key="5">
    <source>
        <dbReference type="SAM" id="Coils"/>
    </source>
</evidence>
<dbReference type="PANTHER" id="PTHR36582">
    <property type="entry name" value="ANTITOXIN PARD"/>
    <property type="match status" value="1"/>
</dbReference>
<proteinExistence type="inferred from homology"/>
<dbReference type="OrthoDB" id="9815501at2"/>
<dbReference type="Gene3D" id="6.10.10.120">
    <property type="entry name" value="Antitoxin ParD1-like"/>
    <property type="match status" value="1"/>
</dbReference>
<dbReference type="GO" id="GO:0006355">
    <property type="term" value="P:regulation of DNA-templated transcription"/>
    <property type="evidence" value="ECO:0007669"/>
    <property type="project" value="InterPro"/>
</dbReference>
<dbReference type="NCBIfam" id="TIGR02606">
    <property type="entry name" value="antidote_CC2985"/>
    <property type="match status" value="1"/>
</dbReference>
<evidence type="ECO:0000313" key="6">
    <source>
        <dbReference type="EMBL" id="POP53268.1"/>
    </source>
</evidence>
<dbReference type="InterPro" id="IPR022789">
    <property type="entry name" value="ParD"/>
</dbReference>
<evidence type="ECO:0000256" key="2">
    <source>
        <dbReference type="ARBA" id="ARBA00017940"/>
    </source>
</evidence>
<comment type="similarity">
    <text evidence="1">Belongs to the ParD antitoxin family.</text>
</comment>
<evidence type="ECO:0000256" key="3">
    <source>
        <dbReference type="ARBA" id="ARBA00022649"/>
    </source>
</evidence>
<sequence>MARNTSITLGHHFDEFIAAQLKNGRYGSASEVVRAGLRLLEETESKLERLRRLLDEGEQSGIAEYSLESVIAELDNEAH</sequence>
<accession>A0A2S4HH00</accession>